<evidence type="ECO:0000256" key="1">
    <source>
        <dbReference type="SAM" id="MobiDB-lite"/>
    </source>
</evidence>
<dbReference type="EMBL" id="JAMYWD010000011">
    <property type="protein sequence ID" value="KAJ4955269.1"/>
    <property type="molecule type" value="Genomic_DNA"/>
</dbReference>
<protein>
    <submittedName>
        <fullName evidence="2">Uncharacterized protein</fullName>
    </submittedName>
</protein>
<proteinExistence type="predicted"/>
<dbReference type="AlphaFoldDB" id="A0A9Q0H145"/>
<gene>
    <name evidence="2" type="ORF">NE237_012052</name>
</gene>
<name>A0A9Q0H145_9MAGN</name>
<feature type="compositionally biased region" description="Basic and acidic residues" evidence="1">
    <location>
        <begin position="94"/>
        <end position="108"/>
    </location>
</feature>
<evidence type="ECO:0000313" key="3">
    <source>
        <dbReference type="Proteomes" id="UP001141806"/>
    </source>
</evidence>
<evidence type="ECO:0000313" key="2">
    <source>
        <dbReference type="EMBL" id="KAJ4955269.1"/>
    </source>
</evidence>
<feature type="region of interest" description="Disordered" evidence="1">
    <location>
        <begin position="86"/>
        <end position="108"/>
    </location>
</feature>
<accession>A0A9Q0H145</accession>
<dbReference type="OrthoDB" id="591557at2759"/>
<comment type="caution">
    <text evidence="2">The sequence shown here is derived from an EMBL/GenBank/DDBJ whole genome shotgun (WGS) entry which is preliminary data.</text>
</comment>
<reference evidence="2" key="1">
    <citation type="journal article" date="2023" name="Plant J.">
        <title>The genome of the king protea, Protea cynaroides.</title>
        <authorList>
            <person name="Chang J."/>
            <person name="Duong T.A."/>
            <person name="Schoeman C."/>
            <person name="Ma X."/>
            <person name="Roodt D."/>
            <person name="Barker N."/>
            <person name="Li Z."/>
            <person name="Van de Peer Y."/>
            <person name="Mizrachi E."/>
        </authorList>
    </citation>
    <scope>NUCLEOTIDE SEQUENCE</scope>
    <source>
        <tissue evidence="2">Young leaves</tissue>
    </source>
</reference>
<dbReference type="Proteomes" id="UP001141806">
    <property type="component" value="Unassembled WGS sequence"/>
</dbReference>
<sequence>MKNYGDEQSWTKVFSVAPPILSKFWGSLKPLVILKEDEEILCENHYGIFITDVVKNEIRILHSDKWYDYGTEMSFESLVSLRADRGTDLGNNQESREKDGERWALEAN</sequence>
<organism evidence="2 3">
    <name type="scientific">Protea cynaroides</name>
    <dbReference type="NCBI Taxonomy" id="273540"/>
    <lineage>
        <taxon>Eukaryota</taxon>
        <taxon>Viridiplantae</taxon>
        <taxon>Streptophyta</taxon>
        <taxon>Embryophyta</taxon>
        <taxon>Tracheophyta</taxon>
        <taxon>Spermatophyta</taxon>
        <taxon>Magnoliopsida</taxon>
        <taxon>Proteales</taxon>
        <taxon>Proteaceae</taxon>
        <taxon>Protea</taxon>
    </lineage>
</organism>
<keyword evidence="3" id="KW-1185">Reference proteome</keyword>